<evidence type="ECO:0000256" key="4">
    <source>
        <dbReference type="PIRSR" id="PIRSR000331-2"/>
    </source>
</evidence>
<dbReference type="PIRSF" id="PIRSF000331">
    <property type="entry name" value="HpaA_HpaB"/>
    <property type="match status" value="1"/>
</dbReference>
<dbReference type="InterPro" id="IPR024674">
    <property type="entry name" value="HpaB/PvcC/4-BUDH_N"/>
</dbReference>
<sequence length="491" mass="55469">MSMKTGQQYIDGINQAKPCVWLDGKPVKGKISKHTAFRGVMKTQAALYDLQHQEKLKPVMSYESPDTGQPVGMSFLRPKTREDLITRRTMMEIWANVHHGFLGRAPDYMNTTMMSFYSAADVLNEHHPQFAENLKQYYAYCRDHDITLSHVFIQPQISRYGDTLTFLGEEAVTARILEKTSEGIIVSGAFLLATQGVTADELLVYPSPAPGTNENSPYAFMFAVPNNLKGISFICRQSLVLGDSSFNFPLSSRYEEMDTLVVFDHVLVPWDRVFICGDQIMVFRMFKDSHFHTHVNHQIICKNIAKTEFVLGTIQYLIEVLEIEGHLHVLEKAAEVMLTLESLKSFLIASEVNASLDQWGTMVPDPAPLTAASNLFPKVFPRMLEIVQLLGASGIIMIPSENDYSSPVSANLSKYLRGLGSAAKENTALFRLAWELSASSFGGREALYERFFFGNTFTVTNRFYQSYGYKEICLQKVKNFLNQRKKNTDET</sequence>
<dbReference type="PANTHER" id="PTHR36117:SF3">
    <property type="entry name" value="4-HYDROXYPHENYLACETATE 3-MONOOXYGENASE-RELATED"/>
    <property type="match status" value="1"/>
</dbReference>
<protein>
    <submittedName>
        <fullName evidence="7">4-hydroxyphenylacetate 3-monooxygenase, oxygenase component</fullName>
    </submittedName>
</protein>
<name>A0A1V0UNP9_9BACL</name>
<evidence type="ECO:0000259" key="5">
    <source>
        <dbReference type="Pfam" id="PF03241"/>
    </source>
</evidence>
<organism evidence="7 8">
    <name type="scientific">Paenibacillus larvae subsp. pulvifaciens</name>
    <dbReference type="NCBI Taxonomy" id="1477"/>
    <lineage>
        <taxon>Bacteria</taxon>
        <taxon>Bacillati</taxon>
        <taxon>Bacillota</taxon>
        <taxon>Bacilli</taxon>
        <taxon>Bacillales</taxon>
        <taxon>Paenibacillaceae</taxon>
        <taxon>Paenibacillus</taxon>
    </lineage>
</organism>
<evidence type="ECO:0000256" key="2">
    <source>
        <dbReference type="ARBA" id="ARBA00022827"/>
    </source>
</evidence>
<feature type="binding site" evidence="4">
    <location>
        <begin position="156"/>
        <end position="159"/>
    </location>
    <ligand>
        <name>FAD</name>
        <dbReference type="ChEBI" id="CHEBI:57692"/>
    </ligand>
</feature>
<dbReference type="NCBIfam" id="TIGR02309">
    <property type="entry name" value="HpaB-1"/>
    <property type="match status" value="1"/>
</dbReference>
<dbReference type="Gene3D" id="2.40.110.10">
    <property type="entry name" value="Butyryl-CoA Dehydrogenase, subunit A, domain 2"/>
    <property type="match status" value="1"/>
</dbReference>
<evidence type="ECO:0000256" key="1">
    <source>
        <dbReference type="ARBA" id="ARBA00022630"/>
    </source>
</evidence>
<dbReference type="Pfam" id="PF03241">
    <property type="entry name" value="HpaB"/>
    <property type="match status" value="1"/>
</dbReference>
<dbReference type="RefSeq" id="WP_083038066.1">
    <property type="nucleotide sequence ID" value="NZ_CP020557.1"/>
</dbReference>
<evidence type="ECO:0000313" key="7">
    <source>
        <dbReference type="EMBL" id="ARF66602.1"/>
    </source>
</evidence>
<dbReference type="InterPro" id="IPR024719">
    <property type="entry name" value="HpaB/PvcC/4-BUDH_C"/>
</dbReference>
<proteinExistence type="predicted"/>
<dbReference type="InterPro" id="IPR012687">
    <property type="entry name" value="HpaB_Deino-type"/>
</dbReference>
<dbReference type="SUPFAM" id="SSF56645">
    <property type="entry name" value="Acyl-CoA dehydrogenase NM domain-like"/>
    <property type="match status" value="1"/>
</dbReference>
<feature type="domain" description="HpaB/PvcC/4-BUDH N-terminal" evidence="6">
    <location>
        <begin position="5"/>
        <end position="275"/>
    </location>
</feature>
<dbReference type="InterPro" id="IPR036250">
    <property type="entry name" value="AcylCo_DH-like_C"/>
</dbReference>
<dbReference type="SUPFAM" id="SSF47203">
    <property type="entry name" value="Acyl-CoA dehydrogenase C-terminal domain-like"/>
    <property type="match status" value="1"/>
</dbReference>
<dbReference type="EMBL" id="CP020557">
    <property type="protein sequence ID" value="ARF66602.1"/>
    <property type="molecule type" value="Genomic_DNA"/>
</dbReference>
<feature type="binding site" evidence="4">
    <location>
        <position position="194"/>
    </location>
    <ligand>
        <name>FAD</name>
        <dbReference type="ChEBI" id="CHEBI:57692"/>
    </ligand>
</feature>
<dbReference type="InterPro" id="IPR009100">
    <property type="entry name" value="AcylCoA_DH/oxidase_NM_dom_sf"/>
</dbReference>
<dbReference type="GO" id="GO:0016627">
    <property type="term" value="F:oxidoreductase activity, acting on the CH-CH group of donors"/>
    <property type="evidence" value="ECO:0007669"/>
    <property type="project" value="InterPro"/>
</dbReference>
<reference evidence="7 8" key="1">
    <citation type="submission" date="2017-03" db="EMBL/GenBank/DDBJ databases">
        <title>Paenibacillus larvae genome sequencing.</title>
        <authorList>
            <person name="Dingman D.W."/>
        </authorList>
    </citation>
    <scope>NUCLEOTIDE SEQUENCE [LARGE SCALE GENOMIC DNA]</scope>
    <source>
        <strain evidence="7 8">SAG 10367</strain>
    </source>
</reference>
<keyword evidence="3" id="KW-0560">Oxidoreductase</keyword>
<dbReference type="InterPro" id="IPR046373">
    <property type="entry name" value="Acyl-CoA_Oxase/DH_mid-dom_sf"/>
</dbReference>
<evidence type="ECO:0000256" key="3">
    <source>
        <dbReference type="ARBA" id="ARBA00023002"/>
    </source>
</evidence>
<evidence type="ECO:0000313" key="8">
    <source>
        <dbReference type="Proteomes" id="UP000192727"/>
    </source>
</evidence>
<dbReference type="GO" id="GO:0016712">
    <property type="term" value="F:oxidoreductase activity, acting on paired donors, with incorporation or reduction of molecular oxygen, reduced flavin or flavoprotein as one donor, and incorporation of one atom of oxygen"/>
    <property type="evidence" value="ECO:0007669"/>
    <property type="project" value="InterPro"/>
</dbReference>
<dbReference type="GO" id="GO:0050660">
    <property type="term" value="F:flavin adenine dinucleotide binding"/>
    <property type="evidence" value="ECO:0007669"/>
    <property type="project" value="InterPro"/>
</dbReference>
<feature type="domain" description="HpaB/PvcC/4-BUDH C-terminal" evidence="5">
    <location>
        <begin position="284"/>
        <end position="481"/>
    </location>
</feature>
<dbReference type="Proteomes" id="UP000192727">
    <property type="component" value="Chromosome"/>
</dbReference>
<dbReference type="InterPro" id="IPR004925">
    <property type="entry name" value="HpaB/PvcC/4-BUDH"/>
</dbReference>
<keyword evidence="2 4" id="KW-0274">FAD</keyword>
<dbReference type="GO" id="GO:0010124">
    <property type="term" value="P:phenylacetate catabolic process"/>
    <property type="evidence" value="ECO:0007669"/>
    <property type="project" value="InterPro"/>
</dbReference>
<keyword evidence="1" id="KW-0285">Flavoprotein</keyword>
<dbReference type="PANTHER" id="PTHR36117">
    <property type="entry name" value="4-HYDROXYPHENYLACETATE 3-MONOOXYGENASE-RELATED"/>
    <property type="match status" value="1"/>
</dbReference>
<evidence type="ECO:0000259" key="6">
    <source>
        <dbReference type="Pfam" id="PF11794"/>
    </source>
</evidence>
<dbReference type="Pfam" id="PF11794">
    <property type="entry name" value="HpaB_N"/>
    <property type="match status" value="1"/>
</dbReference>
<dbReference type="Gene3D" id="1.20.140.10">
    <property type="entry name" value="Butyryl-CoA Dehydrogenase, subunit A, domain 3"/>
    <property type="match status" value="1"/>
</dbReference>
<gene>
    <name evidence="7" type="ORF">B7C51_00490</name>
</gene>
<keyword evidence="7" id="KW-0503">Monooxygenase</keyword>
<dbReference type="AlphaFoldDB" id="A0A1V0UNP9"/>
<dbReference type="Gene3D" id="1.10.3140.10">
    <property type="entry name" value="4-hydroxybutyryl-coa dehydratase, domain 1"/>
    <property type="match status" value="1"/>
</dbReference>
<accession>A0A1V0UNP9</accession>